<dbReference type="AlphaFoldDB" id="A0A3B0S2P5"/>
<evidence type="ECO:0000256" key="1">
    <source>
        <dbReference type="SAM" id="Phobius"/>
    </source>
</evidence>
<feature type="transmembrane region" description="Helical" evidence="1">
    <location>
        <begin position="186"/>
        <end position="211"/>
    </location>
</feature>
<feature type="transmembrane region" description="Helical" evidence="1">
    <location>
        <begin position="217"/>
        <end position="235"/>
    </location>
</feature>
<protein>
    <recommendedName>
        <fullName evidence="3">MoaD/ThiS family protein</fullName>
    </recommendedName>
</protein>
<sequence length="333" mass="33899">MATLRLFASLREAAGTSSVDIDADTVGEVLDQAAAQFGEVFLAGLATAQTWLNGEPTNRDARVGSGDEIALIPPVSGGALTQSTNTPSLDSVLSAAVLGIFALGLTLSTGIWVVLAVGGVLGWVWDVSETMRTRGARVNVAAAMIGSALGANAAWAWGYVGVAVAVSIAAIVPMAWAVADSNHRNLAALSHTATLSVVGALASGSLVMVRITSLEQTRMLLLVAGLTGLGVWIATRQTNPTAQVSTFDANTATLGAALIGGIASTFLTKGISMPAAALVAVITALGMIAGRSIGSLIRTDQVLHTTTSPGRLTGLDSMTIGVAAFWMAARWFL</sequence>
<evidence type="ECO:0000313" key="2">
    <source>
        <dbReference type="EMBL" id="VAW00515.1"/>
    </source>
</evidence>
<dbReference type="Pfam" id="PF02597">
    <property type="entry name" value="ThiS"/>
    <property type="match status" value="1"/>
</dbReference>
<keyword evidence="1" id="KW-0472">Membrane</keyword>
<dbReference type="SUPFAM" id="SSF54285">
    <property type="entry name" value="MoaD/ThiS"/>
    <property type="match status" value="1"/>
</dbReference>
<feature type="transmembrane region" description="Helical" evidence="1">
    <location>
        <begin position="314"/>
        <end position="332"/>
    </location>
</feature>
<organism evidence="2">
    <name type="scientific">hydrothermal vent metagenome</name>
    <dbReference type="NCBI Taxonomy" id="652676"/>
    <lineage>
        <taxon>unclassified sequences</taxon>
        <taxon>metagenomes</taxon>
        <taxon>ecological metagenomes</taxon>
    </lineage>
</organism>
<name>A0A3B0S2P5_9ZZZZ</name>
<gene>
    <name evidence="2" type="ORF">MNBD_ACTINO02-1908</name>
</gene>
<feature type="transmembrane region" description="Helical" evidence="1">
    <location>
        <begin position="273"/>
        <end position="293"/>
    </location>
</feature>
<reference evidence="2" key="1">
    <citation type="submission" date="2018-06" db="EMBL/GenBank/DDBJ databases">
        <authorList>
            <person name="Zhirakovskaya E."/>
        </authorList>
    </citation>
    <scope>NUCLEOTIDE SEQUENCE</scope>
</reference>
<accession>A0A3B0S2P5</accession>
<dbReference type="InterPro" id="IPR016155">
    <property type="entry name" value="Mopterin_synth/thiamin_S_b"/>
</dbReference>
<feature type="transmembrane region" description="Helical" evidence="1">
    <location>
        <begin position="247"/>
        <end position="267"/>
    </location>
</feature>
<dbReference type="Gene3D" id="3.10.20.30">
    <property type="match status" value="1"/>
</dbReference>
<feature type="transmembrane region" description="Helical" evidence="1">
    <location>
        <begin position="161"/>
        <end position="179"/>
    </location>
</feature>
<dbReference type="EMBL" id="UOEK01000189">
    <property type="protein sequence ID" value="VAW00515.1"/>
    <property type="molecule type" value="Genomic_DNA"/>
</dbReference>
<proteinExistence type="predicted"/>
<keyword evidence="1" id="KW-1133">Transmembrane helix</keyword>
<dbReference type="InterPro" id="IPR003749">
    <property type="entry name" value="ThiS/MoaD-like"/>
</dbReference>
<evidence type="ECO:0008006" key="3">
    <source>
        <dbReference type="Google" id="ProtNLM"/>
    </source>
</evidence>
<feature type="transmembrane region" description="Helical" evidence="1">
    <location>
        <begin position="95"/>
        <end position="124"/>
    </location>
</feature>
<dbReference type="CDD" id="cd00754">
    <property type="entry name" value="Ubl_MoaD"/>
    <property type="match status" value="1"/>
</dbReference>
<dbReference type="InterPro" id="IPR012675">
    <property type="entry name" value="Beta-grasp_dom_sf"/>
</dbReference>
<keyword evidence="1" id="KW-0812">Transmembrane</keyword>